<evidence type="ECO:0000256" key="2">
    <source>
        <dbReference type="ARBA" id="ARBA00022630"/>
    </source>
</evidence>
<protein>
    <submittedName>
        <fullName evidence="6">FAD-dependent monooxygenase</fullName>
    </submittedName>
</protein>
<sequence>MQHDGAVGQGRAEGRRSGMRADVVVVGGGPVGLLVAAELSARGVDTAVLETLPAVSERPKATTLHARAVQCLTRRGHLPWQAATGDGPDQVSRFHFAGIPALSVTAPATEPVPLLKTRQADLERSFEARARALGARVFRGHRVVAMSQGPAGSRLTARAEHGEAVWEADWVVAADGARSTVRELAGFTSDAWPATVSAMSAVVDPPDDPAALAPGWHHTPRGWIVVTKTPAGGAHVRTLDATGPHHDRGRPPTAEEFRAEVARIAGREVPLGRVTAVARFSDFSRLAHHYRRDRVVLAGDAAHVHFPIGGQGLTTGVLDAMALGWRLALVARGAAGTGLLDAYAHERRPVAQRIIADTRAQLDLMRPEPEGELGSGRRLMAELLELDAVRRHLAAKVSGQDTVAPPLTDRPSPWEGRFLANMSLLPVADPAADDASGSPGGPTDVVSLLGEGRPLLLLFGDDDGEGDGYGDLREEAAPWARLLRVVRTASAAPRTPDQASPAAAPPPGEPVPAVLLRPDGYIAWTPGAGGLAEALTAYFGPPCPAGAAPAPAARRGVSSPEPA</sequence>
<name>A0ABS2TVA0_9ACTN</name>
<evidence type="ECO:0000256" key="1">
    <source>
        <dbReference type="ARBA" id="ARBA00001974"/>
    </source>
</evidence>
<evidence type="ECO:0000256" key="3">
    <source>
        <dbReference type="ARBA" id="ARBA00022827"/>
    </source>
</evidence>
<accession>A0ABS2TVA0</accession>
<dbReference type="Proteomes" id="UP000749040">
    <property type="component" value="Unassembled WGS sequence"/>
</dbReference>
<dbReference type="Pfam" id="PF01494">
    <property type="entry name" value="FAD_binding_3"/>
    <property type="match status" value="1"/>
</dbReference>
<evidence type="ECO:0000313" key="6">
    <source>
        <dbReference type="EMBL" id="MBM9507273.1"/>
    </source>
</evidence>
<dbReference type="Gene3D" id="3.30.70.2450">
    <property type="match status" value="1"/>
</dbReference>
<feature type="region of interest" description="Disordered" evidence="4">
    <location>
        <begin position="490"/>
        <end position="511"/>
    </location>
</feature>
<gene>
    <name evidence="6" type="ORF">ITX44_22600</name>
</gene>
<keyword evidence="3" id="KW-0274">FAD</keyword>
<evidence type="ECO:0000313" key="7">
    <source>
        <dbReference type="Proteomes" id="UP000749040"/>
    </source>
</evidence>
<reference evidence="6 7" key="1">
    <citation type="submission" date="2021-01" db="EMBL/GenBank/DDBJ databases">
        <title>Streptomyces acididurans sp. nov., isolated from a peat swamp forest soil.</title>
        <authorList>
            <person name="Chantavorakit T."/>
            <person name="Duangmal K."/>
        </authorList>
    </citation>
    <scope>NUCLEOTIDE SEQUENCE [LARGE SCALE GENOMIC DNA]</scope>
    <source>
        <strain evidence="6 7">KK5PA1</strain>
    </source>
</reference>
<proteinExistence type="predicted"/>
<dbReference type="InterPro" id="IPR036188">
    <property type="entry name" value="FAD/NAD-bd_sf"/>
</dbReference>
<evidence type="ECO:0000259" key="5">
    <source>
        <dbReference type="Pfam" id="PF01494"/>
    </source>
</evidence>
<dbReference type="Gene3D" id="3.50.50.60">
    <property type="entry name" value="FAD/NAD(P)-binding domain"/>
    <property type="match status" value="2"/>
</dbReference>
<dbReference type="InterPro" id="IPR002938">
    <property type="entry name" value="FAD-bd"/>
</dbReference>
<keyword evidence="6" id="KW-0560">Oxidoreductase</keyword>
<dbReference type="GO" id="GO:0004497">
    <property type="term" value="F:monooxygenase activity"/>
    <property type="evidence" value="ECO:0007669"/>
    <property type="project" value="UniProtKB-KW"/>
</dbReference>
<comment type="caution">
    <text evidence="6">The sequence shown here is derived from an EMBL/GenBank/DDBJ whole genome shotgun (WGS) entry which is preliminary data.</text>
</comment>
<dbReference type="Pfam" id="PF21274">
    <property type="entry name" value="Rng_hyd_C"/>
    <property type="match status" value="1"/>
</dbReference>
<dbReference type="Gene3D" id="3.40.30.120">
    <property type="match status" value="1"/>
</dbReference>
<keyword evidence="6" id="KW-0503">Monooxygenase</keyword>
<feature type="domain" description="FAD-binding" evidence="5">
    <location>
        <begin position="21"/>
        <end position="356"/>
    </location>
</feature>
<keyword evidence="7" id="KW-1185">Reference proteome</keyword>
<comment type="cofactor">
    <cofactor evidence="1">
        <name>FAD</name>
        <dbReference type="ChEBI" id="CHEBI:57692"/>
    </cofactor>
</comment>
<dbReference type="InterPro" id="IPR050641">
    <property type="entry name" value="RIFMO-like"/>
</dbReference>
<evidence type="ECO:0000256" key="4">
    <source>
        <dbReference type="SAM" id="MobiDB-lite"/>
    </source>
</evidence>
<dbReference type="SUPFAM" id="SSF51905">
    <property type="entry name" value="FAD/NAD(P)-binding domain"/>
    <property type="match status" value="1"/>
</dbReference>
<feature type="region of interest" description="Disordered" evidence="4">
    <location>
        <begin position="543"/>
        <end position="563"/>
    </location>
</feature>
<dbReference type="PANTHER" id="PTHR43004">
    <property type="entry name" value="TRK SYSTEM POTASSIUM UPTAKE PROTEIN"/>
    <property type="match status" value="1"/>
</dbReference>
<dbReference type="PRINTS" id="PR00420">
    <property type="entry name" value="RNGMNOXGNASE"/>
</dbReference>
<dbReference type="PANTHER" id="PTHR43004:SF19">
    <property type="entry name" value="BINDING MONOOXYGENASE, PUTATIVE (JCVI)-RELATED"/>
    <property type="match status" value="1"/>
</dbReference>
<dbReference type="EMBL" id="JADKYB010000012">
    <property type="protein sequence ID" value="MBM9507273.1"/>
    <property type="molecule type" value="Genomic_DNA"/>
</dbReference>
<keyword evidence="2" id="KW-0285">Flavoprotein</keyword>
<organism evidence="6 7">
    <name type="scientific">Actinacidiphila acididurans</name>
    <dbReference type="NCBI Taxonomy" id="2784346"/>
    <lineage>
        <taxon>Bacteria</taxon>
        <taxon>Bacillati</taxon>
        <taxon>Actinomycetota</taxon>
        <taxon>Actinomycetes</taxon>
        <taxon>Kitasatosporales</taxon>
        <taxon>Streptomycetaceae</taxon>
        <taxon>Actinacidiphila</taxon>
    </lineage>
</organism>